<dbReference type="GO" id="GO:0010181">
    <property type="term" value="F:FMN binding"/>
    <property type="evidence" value="ECO:0007669"/>
    <property type="project" value="InterPro"/>
</dbReference>
<dbReference type="Proteomes" id="UP000678895">
    <property type="component" value="Unassembled WGS sequence"/>
</dbReference>
<dbReference type="InterPro" id="IPR036148">
    <property type="entry name" value="MmgE/PrpD_sf"/>
</dbReference>
<gene>
    <name evidence="3" type="ORF">J41TS4_45440</name>
</gene>
<feature type="domain" description="FMN-binding" evidence="2">
    <location>
        <begin position="54"/>
        <end position="157"/>
    </location>
</feature>
<organism evidence="3 4">
    <name type="scientific">Paenibacillus apis</name>
    <dbReference type="NCBI Taxonomy" id="1792174"/>
    <lineage>
        <taxon>Bacteria</taxon>
        <taxon>Bacillati</taxon>
        <taxon>Bacillota</taxon>
        <taxon>Bacilli</taxon>
        <taxon>Bacillales</taxon>
        <taxon>Paenibacillaceae</taxon>
        <taxon>Paenibacillus</taxon>
    </lineage>
</organism>
<reference evidence="3" key="1">
    <citation type="submission" date="2021-03" db="EMBL/GenBank/DDBJ databases">
        <title>Antimicrobial resistance genes in bacteria isolated from Japanese honey, and their potential for conferring macrolide and lincosamide resistance in the American foulbrood pathogen Paenibacillus larvae.</title>
        <authorList>
            <person name="Okamoto M."/>
            <person name="Kumagai M."/>
            <person name="Kanamori H."/>
            <person name="Takamatsu D."/>
        </authorList>
    </citation>
    <scope>NUCLEOTIDE SEQUENCE</scope>
    <source>
        <strain evidence="3">J41TS4</strain>
    </source>
</reference>
<evidence type="ECO:0000313" key="3">
    <source>
        <dbReference type="EMBL" id="GIO44786.1"/>
    </source>
</evidence>
<feature type="signal peptide" evidence="1">
    <location>
        <begin position="1"/>
        <end position="21"/>
    </location>
</feature>
<evidence type="ECO:0000259" key="2">
    <source>
        <dbReference type="SMART" id="SM00900"/>
    </source>
</evidence>
<accession>A0A920CL87</accession>
<dbReference type="SMART" id="SM00900">
    <property type="entry name" value="FMN_bind"/>
    <property type="match status" value="2"/>
</dbReference>
<comment type="caution">
    <text evidence="3">The sequence shown here is derived from an EMBL/GenBank/DDBJ whole genome shotgun (WGS) entry which is preliminary data.</text>
</comment>
<feature type="chain" id="PRO_5039016011" evidence="1">
    <location>
        <begin position="22"/>
        <end position="292"/>
    </location>
</feature>
<protein>
    <submittedName>
        <fullName evidence="3">FMN-binding domain-containing protein</fullName>
    </submittedName>
</protein>
<dbReference type="InterPro" id="IPR007329">
    <property type="entry name" value="FMN-bd"/>
</dbReference>
<dbReference type="RefSeq" id="WP_301630676.1">
    <property type="nucleotide sequence ID" value="NZ_BORS01000023.1"/>
</dbReference>
<sequence length="292" mass="31661">MKKAILISTVVLLMAALTACGGNKATNNAADGADNGANPPATTETSAGTYVDGTYKGIYDRKDVRNWIAYVEITVKDGKVEKAYYDYTNENGDLRTNDENYSKAFENVNKMTPREAFDKLGENLVSVQSADKVDVVSGATHSSRNFNELAAAALEKAKTGDTSDAVVNLYEDGTYKVEADAFDAHGWKPFIELVIKDHKIDSVNFDYVNEEGAMKTENAEYKAAMEPQSGTYPEKYTAELEQQLIDKQLIGDVDVITGATTSSNNFHALVEAALDDMAEIGDASTKAITIAE</sequence>
<feature type="domain" description="FMN-binding" evidence="2">
    <location>
        <begin position="186"/>
        <end position="277"/>
    </location>
</feature>
<dbReference type="GO" id="GO:0016829">
    <property type="term" value="F:lyase activity"/>
    <property type="evidence" value="ECO:0007669"/>
    <property type="project" value="InterPro"/>
</dbReference>
<keyword evidence="1" id="KW-0732">Signal</keyword>
<dbReference type="GO" id="GO:0016020">
    <property type="term" value="C:membrane"/>
    <property type="evidence" value="ECO:0007669"/>
    <property type="project" value="InterPro"/>
</dbReference>
<evidence type="ECO:0000313" key="4">
    <source>
        <dbReference type="Proteomes" id="UP000678895"/>
    </source>
</evidence>
<dbReference type="AlphaFoldDB" id="A0A920CL87"/>
<proteinExistence type="predicted"/>
<dbReference type="PROSITE" id="PS51257">
    <property type="entry name" value="PROKAR_LIPOPROTEIN"/>
    <property type="match status" value="1"/>
</dbReference>
<dbReference type="Gene3D" id="3.90.1010.20">
    <property type="match status" value="2"/>
</dbReference>
<name>A0A920CL87_9BACL</name>
<dbReference type="Pfam" id="PF04205">
    <property type="entry name" value="FMN_bind"/>
    <property type="match status" value="2"/>
</dbReference>
<dbReference type="SUPFAM" id="SSF103378">
    <property type="entry name" value="2-methylcitrate dehydratase PrpD"/>
    <property type="match status" value="1"/>
</dbReference>
<evidence type="ECO:0000256" key="1">
    <source>
        <dbReference type="SAM" id="SignalP"/>
    </source>
</evidence>
<keyword evidence="4" id="KW-1185">Reference proteome</keyword>
<dbReference type="EMBL" id="BORS01000023">
    <property type="protein sequence ID" value="GIO44786.1"/>
    <property type="molecule type" value="Genomic_DNA"/>
</dbReference>